<sequence length="789" mass="82707">MRFRAVPGHPIHRTTDPKGGTADTEPGPPGPLRRTTRRAVLLGGAVAAVAAAVGCGPSRSSGAATAAPSPASGKPAVQGRHALLMQVLAHPDDDLYFMNPDTQYAVAAGVPLVCVYVTAGEADGVNKIPGQPHPPADKAAYSSARHQGLRQSYAAQLGLPLFTPWNKSVAALPGGHLAEVNSLENEGRRVDLVHLNLAMHTPFGHMGVPALWRERGLALGTVVADGSPLSTVQSYDHDGLLDVLVGLFERYRPTLVHTLDPDPDIQHSDPVTRIHDSEQPGYSDHADHTAVASFTWAAMARWARTSAGGPPPFATVAFRGYYNHHWPDNLPPAVLRPKAAHLVPYGAAPHWECGNPAGCGDYNVGGERPLRNRKGWVRSTHYRYPGPRLALAEEADGRLTAYGVLGMRAVRWRETPEGTFGDAVDLGGGPLAPVLGAAALDDGRQLLFGLRLAAVEGRGGPDVREIVLLEQAARGGGFRAWTGLGNPEGDDDRGRRIGTPVAVTGRDGRVHLFVRNADHGVSTRVRGRDGRWSPWRDLGGGQIQDGLTAVVGSDGEVRVYAPGRDTVHQWTPDGPVTPGTSGTGSLPAPADAIAVSGDRLYYRPPASTSLIATDGPTVVFPGYGPVSAAGSYLLGRGVDGALRLLHDGRATRAVPARTTLDGPALRLTRRGPAAAGLSRTPGPGCGGPAARARARAPDPPLRRSEPPPRACRLGPPLPPLPPPAGSPVPQSAPDRRPIPPVPPRRRAAWATARPGCAGPDPAGAVAARGAGPARHPDPPRRARRATASR</sequence>
<dbReference type="InterPro" id="IPR003737">
    <property type="entry name" value="GlcNAc_PI_deacetylase-related"/>
</dbReference>
<accession>A0A4D4M0Z6</accession>
<protein>
    <recommendedName>
        <fullName evidence="5">PIG-L family deacetylase</fullName>
    </recommendedName>
</protein>
<evidence type="ECO:0000256" key="1">
    <source>
        <dbReference type="ARBA" id="ARBA00022833"/>
    </source>
</evidence>
<evidence type="ECO:0008006" key="5">
    <source>
        <dbReference type="Google" id="ProtNLM"/>
    </source>
</evidence>
<dbReference type="EMBL" id="BJHX01000001">
    <property type="protein sequence ID" value="GDY65027.1"/>
    <property type="molecule type" value="Genomic_DNA"/>
</dbReference>
<dbReference type="Gene3D" id="3.40.50.10320">
    <property type="entry name" value="LmbE-like"/>
    <property type="match status" value="1"/>
</dbReference>
<evidence type="ECO:0000256" key="2">
    <source>
        <dbReference type="SAM" id="MobiDB-lite"/>
    </source>
</evidence>
<feature type="compositionally biased region" description="Pro residues" evidence="2">
    <location>
        <begin position="715"/>
        <end position="726"/>
    </location>
</feature>
<gene>
    <name evidence="3" type="ORF">SAV14893_044200</name>
</gene>
<dbReference type="Pfam" id="PF02585">
    <property type="entry name" value="PIG-L"/>
    <property type="match status" value="1"/>
</dbReference>
<dbReference type="SUPFAM" id="SSF102588">
    <property type="entry name" value="LmbE-like"/>
    <property type="match status" value="1"/>
</dbReference>
<evidence type="ECO:0000313" key="4">
    <source>
        <dbReference type="Proteomes" id="UP000302139"/>
    </source>
</evidence>
<dbReference type="AlphaFoldDB" id="A0A4D4M0Z6"/>
<organism evidence="3 4">
    <name type="scientific">Streptomyces avermitilis</name>
    <dbReference type="NCBI Taxonomy" id="33903"/>
    <lineage>
        <taxon>Bacteria</taxon>
        <taxon>Bacillati</taxon>
        <taxon>Actinomycetota</taxon>
        <taxon>Actinomycetes</taxon>
        <taxon>Kitasatosporales</taxon>
        <taxon>Streptomycetaceae</taxon>
        <taxon>Streptomyces</taxon>
    </lineage>
</organism>
<reference evidence="3 4" key="1">
    <citation type="submission" date="2019-04" db="EMBL/GenBank/DDBJ databases">
        <title>Draft genome sequences of Streptomyces avermitilis NBRC 14893.</title>
        <authorList>
            <person name="Komaki H."/>
            <person name="Tamura T."/>
            <person name="Hosoyama A."/>
        </authorList>
    </citation>
    <scope>NUCLEOTIDE SEQUENCE [LARGE SCALE GENOMIC DNA]</scope>
    <source>
        <strain evidence="3 4">NBRC 14893</strain>
    </source>
</reference>
<evidence type="ECO:0000313" key="3">
    <source>
        <dbReference type="EMBL" id="GDY65027.1"/>
    </source>
</evidence>
<comment type="caution">
    <text evidence="3">The sequence shown here is derived from an EMBL/GenBank/DDBJ whole genome shotgun (WGS) entry which is preliminary data.</text>
</comment>
<dbReference type="GO" id="GO:0016811">
    <property type="term" value="F:hydrolase activity, acting on carbon-nitrogen (but not peptide) bonds, in linear amides"/>
    <property type="evidence" value="ECO:0007669"/>
    <property type="project" value="TreeGrafter"/>
</dbReference>
<dbReference type="SUPFAM" id="SSF89372">
    <property type="entry name" value="Fucose-specific lectin"/>
    <property type="match status" value="1"/>
</dbReference>
<feature type="compositionally biased region" description="Low complexity" evidence="2">
    <location>
        <begin position="748"/>
        <end position="773"/>
    </location>
</feature>
<dbReference type="Proteomes" id="UP000302139">
    <property type="component" value="Unassembled WGS sequence"/>
</dbReference>
<dbReference type="PANTHER" id="PTHR12993">
    <property type="entry name" value="N-ACETYLGLUCOSAMINYL-PHOSPHATIDYLINOSITOL DE-N-ACETYLASE-RELATED"/>
    <property type="match status" value="1"/>
</dbReference>
<dbReference type="Gene3D" id="2.120.10.70">
    <property type="entry name" value="Fucose-specific lectin"/>
    <property type="match status" value="1"/>
</dbReference>
<dbReference type="InterPro" id="IPR024078">
    <property type="entry name" value="LmbE-like_dom_sf"/>
</dbReference>
<dbReference type="PROSITE" id="PS51318">
    <property type="entry name" value="TAT"/>
    <property type="match status" value="1"/>
</dbReference>
<keyword evidence="1" id="KW-0862">Zinc</keyword>
<feature type="region of interest" description="Disordered" evidence="2">
    <location>
        <begin position="1"/>
        <end position="34"/>
    </location>
</feature>
<dbReference type="PANTHER" id="PTHR12993:SF26">
    <property type="entry name" value="1D-MYO-INOSITOL 2-ACETAMIDO-2-DEOXY-ALPHA-D-GLUCOPYRANOSIDE DEACETYLASE"/>
    <property type="match status" value="1"/>
</dbReference>
<dbReference type="GO" id="GO:0016137">
    <property type="term" value="P:glycoside metabolic process"/>
    <property type="evidence" value="ECO:0007669"/>
    <property type="project" value="UniProtKB-ARBA"/>
</dbReference>
<feature type="region of interest" description="Disordered" evidence="2">
    <location>
        <begin position="657"/>
        <end position="789"/>
    </location>
</feature>
<name>A0A4D4M0Z6_STRAX</name>
<dbReference type="InterPro" id="IPR006311">
    <property type="entry name" value="TAT_signal"/>
</dbReference>
<proteinExistence type="predicted"/>
<feature type="region of interest" description="Disordered" evidence="2">
    <location>
        <begin position="56"/>
        <end position="76"/>
    </location>
</feature>